<feature type="transmembrane region" description="Helical" evidence="1">
    <location>
        <begin position="198"/>
        <end position="215"/>
    </location>
</feature>
<feature type="transmembrane region" description="Helical" evidence="1">
    <location>
        <begin position="101"/>
        <end position="119"/>
    </location>
</feature>
<keyword evidence="3" id="KW-1185">Reference proteome</keyword>
<evidence type="ECO:0000256" key="1">
    <source>
        <dbReference type="SAM" id="Phobius"/>
    </source>
</evidence>
<dbReference type="AlphaFoldDB" id="A0A239BJ72"/>
<accession>A0A239BJ72</accession>
<sequence>MIAVILAVLTAACNALSSVLQKRATRTVPESDAFRLILIWDLIRRPLWLGGIAALIGGFVFQAAALSFGGLSLVQPILVVELPFTMILLSCLSRTRLSRETWLAIGILTAGLTILLASADPTVEQRIPRPADWVIATIVTVGIAGCLVAMARLRHGESRAVLLGTASGLGFAFTAALITENTRVFAEDPLSLLTTWPLYSMVVAGLISLFLLQNALQSGSLVTVQPALNVTDPVASIGYGVALFDEDIRLGPWIMLELLGLGLILYGSVRLARSSIHRRPGAGTWEG</sequence>
<evidence type="ECO:0000313" key="2">
    <source>
        <dbReference type="EMBL" id="SNS08175.1"/>
    </source>
</evidence>
<dbReference type="InterPro" id="IPR037185">
    <property type="entry name" value="EmrE-like"/>
</dbReference>
<gene>
    <name evidence="2" type="ORF">SAMN05216276_1003275</name>
</gene>
<keyword evidence="1" id="KW-1133">Transmembrane helix</keyword>
<reference evidence="2 3" key="1">
    <citation type="submission" date="2017-06" db="EMBL/GenBank/DDBJ databases">
        <authorList>
            <person name="Kim H.J."/>
            <person name="Triplett B.A."/>
        </authorList>
    </citation>
    <scope>NUCLEOTIDE SEQUENCE [LARGE SCALE GENOMIC DNA]</scope>
    <source>
        <strain evidence="2 3">CGMCC 4.2132</strain>
    </source>
</reference>
<protein>
    <recommendedName>
        <fullName evidence="4">Magnesium transporter NIPA</fullName>
    </recommendedName>
</protein>
<feature type="transmembrane region" description="Helical" evidence="1">
    <location>
        <begin position="131"/>
        <end position="153"/>
    </location>
</feature>
<dbReference type="EMBL" id="FZOD01000003">
    <property type="protein sequence ID" value="SNS08175.1"/>
    <property type="molecule type" value="Genomic_DNA"/>
</dbReference>
<feature type="transmembrane region" description="Helical" evidence="1">
    <location>
        <begin position="160"/>
        <end position="178"/>
    </location>
</feature>
<evidence type="ECO:0008006" key="4">
    <source>
        <dbReference type="Google" id="ProtNLM"/>
    </source>
</evidence>
<feature type="transmembrane region" description="Helical" evidence="1">
    <location>
        <begin position="47"/>
        <end position="80"/>
    </location>
</feature>
<dbReference type="PANTHER" id="PTHR40761">
    <property type="entry name" value="CONSERVED INTEGRAL MEMBRANE ALANINE VALINE AND LEUCINE RICH PROTEIN-RELATED"/>
    <property type="match status" value="1"/>
</dbReference>
<name>A0A239BJ72_9ACTN</name>
<organism evidence="2 3">
    <name type="scientific">Streptosporangium subroseum</name>
    <dbReference type="NCBI Taxonomy" id="106412"/>
    <lineage>
        <taxon>Bacteria</taxon>
        <taxon>Bacillati</taxon>
        <taxon>Actinomycetota</taxon>
        <taxon>Actinomycetes</taxon>
        <taxon>Streptosporangiales</taxon>
        <taxon>Streptosporangiaceae</taxon>
        <taxon>Streptosporangium</taxon>
    </lineage>
</organism>
<feature type="transmembrane region" description="Helical" evidence="1">
    <location>
        <begin position="250"/>
        <end position="269"/>
    </location>
</feature>
<dbReference type="RefSeq" id="WP_089205961.1">
    <property type="nucleotide sequence ID" value="NZ_FZOD01000003.1"/>
</dbReference>
<proteinExistence type="predicted"/>
<dbReference type="Proteomes" id="UP000198282">
    <property type="component" value="Unassembled WGS sequence"/>
</dbReference>
<feature type="transmembrane region" description="Helical" evidence="1">
    <location>
        <begin position="227"/>
        <end position="244"/>
    </location>
</feature>
<keyword evidence="1" id="KW-0812">Transmembrane</keyword>
<evidence type="ECO:0000313" key="3">
    <source>
        <dbReference type="Proteomes" id="UP000198282"/>
    </source>
</evidence>
<dbReference type="SUPFAM" id="SSF103481">
    <property type="entry name" value="Multidrug resistance efflux transporter EmrE"/>
    <property type="match status" value="1"/>
</dbReference>
<keyword evidence="1" id="KW-0472">Membrane</keyword>
<dbReference type="NCBIfam" id="NF038012">
    <property type="entry name" value="DMT_1"/>
    <property type="match status" value="1"/>
</dbReference>
<dbReference type="OrthoDB" id="3822427at2"/>
<dbReference type="PANTHER" id="PTHR40761:SF1">
    <property type="entry name" value="CONSERVED INTEGRAL MEMBRANE ALANINE VALINE AND LEUCINE RICH PROTEIN-RELATED"/>
    <property type="match status" value="1"/>
</dbReference>